<dbReference type="Pfam" id="PF17132">
    <property type="entry name" value="Glyco_hydro_106"/>
    <property type="match status" value="1"/>
</dbReference>
<dbReference type="Proteomes" id="UP001361239">
    <property type="component" value="Unassembled WGS sequence"/>
</dbReference>
<keyword evidence="5" id="KW-1185">Reference proteome</keyword>
<gene>
    <name evidence="4" type="ORF">WG901_21585</name>
</gene>
<evidence type="ECO:0000259" key="3">
    <source>
        <dbReference type="Pfam" id="PF22666"/>
    </source>
</evidence>
<evidence type="ECO:0000256" key="1">
    <source>
        <dbReference type="ARBA" id="ARBA00022729"/>
    </source>
</evidence>
<dbReference type="Gene3D" id="2.60.120.260">
    <property type="entry name" value="Galactose-binding domain-like"/>
    <property type="match status" value="1"/>
</dbReference>
<comment type="caution">
    <text evidence="4">The sequence shown here is derived from an EMBL/GenBank/DDBJ whole genome shotgun (WGS) entry which is preliminary data.</text>
</comment>
<keyword evidence="2 4" id="KW-0378">Hydrolase</keyword>
<proteinExistence type="predicted"/>
<feature type="domain" description="Beta-mannosidase-like galactose-binding" evidence="3">
    <location>
        <begin position="1010"/>
        <end position="1087"/>
    </location>
</feature>
<protein>
    <submittedName>
        <fullName evidence="4">Glycosyl hydrolase</fullName>
    </submittedName>
</protein>
<dbReference type="InterPro" id="IPR008979">
    <property type="entry name" value="Galactose-bd-like_sf"/>
</dbReference>
<dbReference type="NCBIfam" id="NF045579">
    <property type="entry name" value="rhamnoside_JR"/>
    <property type="match status" value="1"/>
</dbReference>
<evidence type="ECO:0000256" key="2">
    <source>
        <dbReference type="ARBA" id="ARBA00022801"/>
    </source>
</evidence>
<dbReference type="PANTHER" id="PTHR43817">
    <property type="entry name" value="GLYCOSYL HYDROLASE"/>
    <property type="match status" value="1"/>
</dbReference>
<dbReference type="SUPFAM" id="SSF49785">
    <property type="entry name" value="Galactose-binding domain-like"/>
    <property type="match status" value="2"/>
</dbReference>
<evidence type="ECO:0000313" key="5">
    <source>
        <dbReference type="Proteomes" id="UP001361239"/>
    </source>
</evidence>
<dbReference type="RefSeq" id="WP_339589240.1">
    <property type="nucleotide sequence ID" value="NZ_JBBHJZ010000006.1"/>
</dbReference>
<evidence type="ECO:0000313" key="4">
    <source>
        <dbReference type="EMBL" id="MEJ5979260.1"/>
    </source>
</evidence>
<dbReference type="GO" id="GO:0016787">
    <property type="term" value="F:hydrolase activity"/>
    <property type="evidence" value="ECO:0007669"/>
    <property type="project" value="UniProtKB-KW"/>
</dbReference>
<dbReference type="EMBL" id="JBBHJZ010000006">
    <property type="protein sequence ID" value="MEJ5979260.1"/>
    <property type="molecule type" value="Genomic_DNA"/>
</dbReference>
<sequence>MLAVPVPAAGEPTGEQRAASLDEAFHDPPASARPRVWWHWMNGNVSKDGIAKDLAWMKRVGIAGAQNFDAAMATPQIVDKRLVYMSQEWRDTFRFAATEADRLGLELAIASSPGFTETGGPWVKPEDGMKKLVWSETELAAGKAFSARLPSPPTVTGPFQSIPADPGGGLGLVGGERPAIAAPFYRDIAVLAWPIPAHPAPPSVAYRDGAGTRIDPLPLGDEDLTSAISLAPVEQSPPSLVADYAVPRTVSALRLYAIGAAGRAFGAAFAPALEASDDDRSWREIAKIPLAAVPTTLSFAPVTARHFRVVFKRSSGSGIPAEYAGIMSRGLDMGSGLGAGAAAMMGGSAGAVKLADFRLYDEARVDQAETKAAFAIARDYYALGSPPEVRGVPVDRVIDLTARMRADGTLAWTPPRLPKDERWRVLRIGHSLLGTMNHPAPVEATGLEVDKFDGAAVRRYMEHYLGLYRDTVGSDLIGKHGVRAFLTDSIEAGAANWTPRMIDQFKARRGYDPLPWLPALTGTIVESRARTDAFLYDYRRTLSELMASEHYGTVAAVAHEHGLTVYGEAQEDLRPNLGDDMAMRRYADVPMAALWTFDRKSGPKPTYLADMRGAASVANIYGKPFVAAESLTSLMAPWAFGPRDLKRVVDLEFATGINRPIIHTSVHVPTDDRKPGLTLSMFGQYFNRNESWAELATPWVDYIARNSLLLQQGRTVADVGYFYGEEAPLTALFGEKPVADAPKRHAYDFVNADALLEVLRNDGAEIATPGGARYRALYLGGASHRMTLAVLRKLAALVEGGATVVGAKPMADPGLATDVGEFASLVDRLWPASGEARLGKGRVVAATDIDAVLDRMGVTPDFSFAGKADSEILYLHRKSDAGDSYFVNNRKDRIETGEARFRVAGKVPELFQPETGLVRPLSYRIEGGETVVPLTLGADEAVHIVFRKPATVPALTIPAVETRELAVLNGPWQVAFEVGRGAPATTVLPSLASLDTHSAPGIRYFSGIATYRRDFTAPRAWRKGQPLFLDLGEAREVAEVILNGKHAGYAWNAPYRIDISAQMRPGRNKLEIRVANLWVNRMIGDKQPGAEKITWVSSVSYSAKAPTRRSGLIGPVTLRSHR</sequence>
<dbReference type="InterPro" id="IPR054593">
    <property type="entry name" value="Beta-mannosidase-like_N2"/>
</dbReference>
<accession>A0ABU8S1N0</accession>
<dbReference type="PANTHER" id="PTHR43817:SF1">
    <property type="entry name" value="HYDROLASE, FAMILY 43, PUTATIVE (AFU_ORTHOLOGUE AFUA_3G01660)-RELATED"/>
    <property type="match status" value="1"/>
</dbReference>
<dbReference type="Pfam" id="PF22666">
    <property type="entry name" value="Glyco_hydro_2_N2"/>
    <property type="match status" value="1"/>
</dbReference>
<reference evidence="4 5" key="1">
    <citation type="submission" date="2024-03" db="EMBL/GenBank/DDBJ databases">
        <authorList>
            <person name="Jo J.-H."/>
        </authorList>
    </citation>
    <scope>NUCLEOTIDE SEQUENCE [LARGE SCALE GENOMIC DNA]</scope>
    <source>
        <strain evidence="4 5">PS1R-30</strain>
    </source>
</reference>
<keyword evidence="1" id="KW-0732">Signal</keyword>
<name>A0ABU8S1N0_9SPHN</name>
<organism evidence="4 5">
    <name type="scientific">Novosphingobium anseongense</name>
    <dbReference type="NCBI Taxonomy" id="3133436"/>
    <lineage>
        <taxon>Bacteria</taxon>
        <taxon>Pseudomonadati</taxon>
        <taxon>Pseudomonadota</taxon>
        <taxon>Alphaproteobacteria</taxon>
        <taxon>Sphingomonadales</taxon>
        <taxon>Sphingomonadaceae</taxon>
        <taxon>Novosphingobium</taxon>
    </lineage>
</organism>